<feature type="transmembrane region" description="Helical" evidence="1">
    <location>
        <begin position="50"/>
        <end position="68"/>
    </location>
</feature>
<keyword evidence="1" id="KW-0812">Transmembrane</keyword>
<feature type="transmembrane region" description="Helical" evidence="1">
    <location>
        <begin position="26"/>
        <end position="44"/>
    </location>
</feature>
<gene>
    <name evidence="2" type="ORF">HCK00_04745</name>
</gene>
<reference evidence="2 3" key="1">
    <citation type="submission" date="2020-03" db="EMBL/GenBank/DDBJ databases">
        <title>WGS of actinomycetes isolated from Thailand.</title>
        <authorList>
            <person name="Thawai C."/>
        </authorList>
    </citation>
    <scope>NUCLEOTIDE SEQUENCE [LARGE SCALE GENOMIC DNA]</scope>
    <source>
        <strain evidence="2 3">PLAI 1-29</strain>
    </source>
</reference>
<evidence type="ECO:0000313" key="2">
    <source>
        <dbReference type="EMBL" id="NJP99864.1"/>
    </source>
</evidence>
<name>A0ABX1BQ54_9ACTN</name>
<evidence type="ECO:0000313" key="3">
    <source>
        <dbReference type="Proteomes" id="UP000695264"/>
    </source>
</evidence>
<keyword evidence="3" id="KW-1185">Reference proteome</keyword>
<sequence>MNSQWWYGTSPVLSPVMVRLVRWGPWLFWPMLVVTAGLLILRVAEGAGAGRVILAAAQVLVWVCLLLNHRYVWRRHRRALDEETAGPV</sequence>
<organism evidence="2 3">
    <name type="scientific">Streptomyces zingiberis</name>
    <dbReference type="NCBI Taxonomy" id="2053010"/>
    <lineage>
        <taxon>Bacteria</taxon>
        <taxon>Bacillati</taxon>
        <taxon>Actinomycetota</taxon>
        <taxon>Actinomycetes</taxon>
        <taxon>Kitasatosporales</taxon>
        <taxon>Streptomycetaceae</taxon>
        <taxon>Streptomyces</taxon>
    </lineage>
</organism>
<comment type="caution">
    <text evidence="2">The sequence shown here is derived from an EMBL/GenBank/DDBJ whole genome shotgun (WGS) entry which is preliminary data.</text>
</comment>
<evidence type="ECO:0000256" key="1">
    <source>
        <dbReference type="SAM" id="Phobius"/>
    </source>
</evidence>
<protein>
    <submittedName>
        <fullName evidence="2">Uncharacterized protein</fullName>
    </submittedName>
</protein>
<dbReference type="RefSeq" id="WP_168100485.1">
    <property type="nucleotide sequence ID" value="NZ_JAATEN010000003.1"/>
</dbReference>
<dbReference type="EMBL" id="JAATEN010000003">
    <property type="protein sequence ID" value="NJP99864.1"/>
    <property type="molecule type" value="Genomic_DNA"/>
</dbReference>
<keyword evidence="1" id="KW-1133">Transmembrane helix</keyword>
<accession>A0ABX1BQ54</accession>
<proteinExistence type="predicted"/>
<dbReference type="Proteomes" id="UP000695264">
    <property type="component" value="Unassembled WGS sequence"/>
</dbReference>
<keyword evidence="1" id="KW-0472">Membrane</keyword>